<dbReference type="GO" id="GO:0006869">
    <property type="term" value="P:lipid transport"/>
    <property type="evidence" value="ECO:0007669"/>
    <property type="project" value="InterPro"/>
</dbReference>
<dbReference type="GO" id="GO:0042157">
    <property type="term" value="P:lipoprotein metabolic process"/>
    <property type="evidence" value="ECO:0007669"/>
    <property type="project" value="InterPro"/>
</dbReference>
<sequence>MKFTLASPSTLALLMLVISHGTESASMVKRDVPAEIEKITKYLQDLSSMLTTNTAELVEKIKAADLTSQAEAYLQEVKAQVQPLLEKVQAQLKPLTANIDEKLKPLSGPILSQIQPLAASVEAQVEDLLRKVMDHTKALLPPQ</sequence>
<name>A0AAV6GDT0_9TELE</name>
<accession>A0AAV6GDT0</accession>
<proteinExistence type="predicted"/>
<protein>
    <recommendedName>
        <fullName evidence="4">Type-4 ice-structuring protein LS-12</fullName>
    </recommendedName>
</protein>
<organism evidence="2 3">
    <name type="scientific">Alosa alosa</name>
    <name type="common">allis shad</name>
    <dbReference type="NCBI Taxonomy" id="278164"/>
    <lineage>
        <taxon>Eukaryota</taxon>
        <taxon>Metazoa</taxon>
        <taxon>Chordata</taxon>
        <taxon>Craniata</taxon>
        <taxon>Vertebrata</taxon>
        <taxon>Euteleostomi</taxon>
        <taxon>Actinopterygii</taxon>
        <taxon>Neopterygii</taxon>
        <taxon>Teleostei</taxon>
        <taxon>Clupei</taxon>
        <taxon>Clupeiformes</taxon>
        <taxon>Clupeoidei</taxon>
        <taxon>Clupeidae</taxon>
        <taxon>Alosa</taxon>
    </lineage>
</organism>
<dbReference type="Gene3D" id="6.10.250.100">
    <property type="match status" value="1"/>
</dbReference>
<dbReference type="GO" id="GO:0008289">
    <property type="term" value="F:lipid binding"/>
    <property type="evidence" value="ECO:0007669"/>
    <property type="project" value="InterPro"/>
</dbReference>
<dbReference type="InterPro" id="IPR006801">
    <property type="entry name" value="ApoA-II"/>
</dbReference>
<keyword evidence="1" id="KW-0732">Signal</keyword>
<dbReference type="SUPFAM" id="SSF58113">
    <property type="entry name" value="Apolipoprotein A-I"/>
    <property type="match status" value="1"/>
</dbReference>
<dbReference type="GO" id="GO:0005576">
    <property type="term" value="C:extracellular region"/>
    <property type="evidence" value="ECO:0007669"/>
    <property type="project" value="InterPro"/>
</dbReference>
<comment type="caution">
    <text evidence="2">The sequence shown here is derived from an EMBL/GenBank/DDBJ whole genome shotgun (WGS) entry which is preliminary data.</text>
</comment>
<gene>
    <name evidence="2" type="ORF">AALO_G00182760</name>
</gene>
<dbReference type="Pfam" id="PF04711">
    <property type="entry name" value="ApoA-II"/>
    <property type="match status" value="1"/>
</dbReference>
<feature type="signal peptide" evidence="1">
    <location>
        <begin position="1"/>
        <end position="24"/>
    </location>
</feature>
<evidence type="ECO:0000256" key="1">
    <source>
        <dbReference type="SAM" id="SignalP"/>
    </source>
</evidence>
<dbReference type="EMBL" id="JADWDJ010000013">
    <property type="protein sequence ID" value="KAG5271677.1"/>
    <property type="molecule type" value="Genomic_DNA"/>
</dbReference>
<dbReference type="Proteomes" id="UP000823561">
    <property type="component" value="Chromosome 13"/>
</dbReference>
<dbReference type="AlphaFoldDB" id="A0AAV6GDT0"/>
<evidence type="ECO:0008006" key="4">
    <source>
        <dbReference type="Google" id="ProtNLM"/>
    </source>
</evidence>
<keyword evidence="3" id="KW-1185">Reference proteome</keyword>
<evidence type="ECO:0000313" key="3">
    <source>
        <dbReference type="Proteomes" id="UP000823561"/>
    </source>
</evidence>
<reference evidence="2" key="1">
    <citation type="submission" date="2020-10" db="EMBL/GenBank/DDBJ databases">
        <title>Chromosome-scale genome assembly of the Allis shad, Alosa alosa.</title>
        <authorList>
            <person name="Margot Z."/>
            <person name="Christophe K."/>
            <person name="Cabau C."/>
            <person name="Louis A."/>
            <person name="Berthelot C."/>
            <person name="Parey E."/>
            <person name="Roest Crollius H."/>
            <person name="Montfort J."/>
            <person name="Robinson-Rechavi M."/>
            <person name="Bucao C."/>
            <person name="Bouchez O."/>
            <person name="Gislard M."/>
            <person name="Lluch J."/>
            <person name="Milhes M."/>
            <person name="Lampietro C."/>
            <person name="Lopez Roques C."/>
            <person name="Donnadieu C."/>
            <person name="Braasch I."/>
            <person name="Desvignes T."/>
            <person name="Postlethwait J."/>
            <person name="Bobe J."/>
            <person name="Guiguen Y."/>
        </authorList>
    </citation>
    <scope>NUCLEOTIDE SEQUENCE</scope>
    <source>
        <strain evidence="2">M-15738</strain>
        <tissue evidence="2">Blood</tissue>
    </source>
</reference>
<feature type="chain" id="PRO_5043316345" description="Type-4 ice-structuring protein LS-12" evidence="1">
    <location>
        <begin position="25"/>
        <end position="143"/>
    </location>
</feature>
<evidence type="ECO:0000313" key="2">
    <source>
        <dbReference type="EMBL" id="KAG5271677.1"/>
    </source>
</evidence>